<dbReference type="Proteomes" id="UP001465755">
    <property type="component" value="Unassembled WGS sequence"/>
</dbReference>
<keyword evidence="2" id="KW-1185">Reference proteome</keyword>
<comment type="caution">
    <text evidence="1">The sequence shown here is derived from an EMBL/GenBank/DDBJ whole genome shotgun (WGS) entry which is preliminary data.</text>
</comment>
<organism evidence="1 2">
    <name type="scientific">Symbiochloris irregularis</name>
    <dbReference type="NCBI Taxonomy" id="706552"/>
    <lineage>
        <taxon>Eukaryota</taxon>
        <taxon>Viridiplantae</taxon>
        <taxon>Chlorophyta</taxon>
        <taxon>core chlorophytes</taxon>
        <taxon>Trebouxiophyceae</taxon>
        <taxon>Trebouxiales</taxon>
        <taxon>Trebouxiaceae</taxon>
        <taxon>Symbiochloris</taxon>
    </lineage>
</organism>
<protein>
    <submittedName>
        <fullName evidence="1">Uncharacterized protein</fullName>
    </submittedName>
</protein>
<name>A0AAW1P1U1_9CHLO</name>
<evidence type="ECO:0000313" key="2">
    <source>
        <dbReference type="Proteomes" id="UP001465755"/>
    </source>
</evidence>
<sequence>MPANLAKCFGSELCPSSRYAPFKGVRGTRFPVSNVLKASSRAGLAVPRSFSAHRLLITAAGERELDEASI</sequence>
<dbReference type="EMBL" id="JALJOQ010000072">
    <property type="protein sequence ID" value="KAK9802044.1"/>
    <property type="molecule type" value="Genomic_DNA"/>
</dbReference>
<evidence type="ECO:0000313" key="1">
    <source>
        <dbReference type="EMBL" id="KAK9802044.1"/>
    </source>
</evidence>
<reference evidence="1 2" key="1">
    <citation type="journal article" date="2024" name="Nat. Commun.">
        <title>Phylogenomics reveals the evolutionary origins of lichenization in chlorophyte algae.</title>
        <authorList>
            <person name="Puginier C."/>
            <person name="Libourel C."/>
            <person name="Otte J."/>
            <person name="Skaloud P."/>
            <person name="Haon M."/>
            <person name="Grisel S."/>
            <person name="Petersen M."/>
            <person name="Berrin J.G."/>
            <person name="Delaux P.M."/>
            <person name="Dal Grande F."/>
            <person name="Keller J."/>
        </authorList>
    </citation>
    <scope>NUCLEOTIDE SEQUENCE [LARGE SCALE GENOMIC DNA]</scope>
    <source>
        <strain evidence="1 2">SAG 2036</strain>
    </source>
</reference>
<proteinExistence type="predicted"/>
<dbReference type="AlphaFoldDB" id="A0AAW1P1U1"/>
<gene>
    <name evidence="1" type="ORF">WJX73_005498</name>
</gene>
<accession>A0AAW1P1U1</accession>